<name>A0A0A9EAN1_ARUDO</name>
<protein>
    <submittedName>
        <fullName evidence="1">Uncharacterized protein</fullName>
    </submittedName>
</protein>
<organism evidence="1">
    <name type="scientific">Arundo donax</name>
    <name type="common">Giant reed</name>
    <name type="synonym">Donax arundinaceus</name>
    <dbReference type="NCBI Taxonomy" id="35708"/>
    <lineage>
        <taxon>Eukaryota</taxon>
        <taxon>Viridiplantae</taxon>
        <taxon>Streptophyta</taxon>
        <taxon>Embryophyta</taxon>
        <taxon>Tracheophyta</taxon>
        <taxon>Spermatophyta</taxon>
        <taxon>Magnoliopsida</taxon>
        <taxon>Liliopsida</taxon>
        <taxon>Poales</taxon>
        <taxon>Poaceae</taxon>
        <taxon>PACMAD clade</taxon>
        <taxon>Arundinoideae</taxon>
        <taxon>Arundineae</taxon>
        <taxon>Arundo</taxon>
    </lineage>
</organism>
<reference evidence="1" key="1">
    <citation type="submission" date="2014-09" db="EMBL/GenBank/DDBJ databases">
        <authorList>
            <person name="Magalhaes I.L.F."/>
            <person name="Oliveira U."/>
            <person name="Santos F.R."/>
            <person name="Vidigal T.H.D.A."/>
            <person name="Brescovit A.D."/>
            <person name="Santos A.J."/>
        </authorList>
    </citation>
    <scope>NUCLEOTIDE SEQUENCE</scope>
    <source>
        <tissue evidence="1">Shoot tissue taken approximately 20 cm above the soil surface</tissue>
    </source>
</reference>
<sequence>MRNQQKKRVHHQQVVCQAQNGIASCLQIVVNNSAAR</sequence>
<dbReference type="PROSITE" id="PS51257">
    <property type="entry name" value="PROKAR_LIPOPROTEIN"/>
    <property type="match status" value="1"/>
</dbReference>
<evidence type="ECO:0000313" key="1">
    <source>
        <dbReference type="EMBL" id="JAD93042.1"/>
    </source>
</evidence>
<accession>A0A0A9EAN1</accession>
<dbReference type="EMBL" id="GBRH01204853">
    <property type="protein sequence ID" value="JAD93042.1"/>
    <property type="molecule type" value="Transcribed_RNA"/>
</dbReference>
<reference evidence="1" key="2">
    <citation type="journal article" date="2015" name="Data Brief">
        <title>Shoot transcriptome of the giant reed, Arundo donax.</title>
        <authorList>
            <person name="Barrero R.A."/>
            <person name="Guerrero F.D."/>
            <person name="Moolhuijzen P."/>
            <person name="Goolsby J.A."/>
            <person name="Tidwell J."/>
            <person name="Bellgard S.E."/>
            <person name="Bellgard M.I."/>
        </authorList>
    </citation>
    <scope>NUCLEOTIDE SEQUENCE</scope>
    <source>
        <tissue evidence="1">Shoot tissue taken approximately 20 cm above the soil surface</tissue>
    </source>
</reference>
<proteinExistence type="predicted"/>
<dbReference type="AlphaFoldDB" id="A0A0A9EAN1"/>